<feature type="region of interest" description="Disordered" evidence="1">
    <location>
        <begin position="153"/>
        <end position="178"/>
    </location>
</feature>
<proteinExistence type="predicted"/>
<sequence length="178" mass="19907">MELVGAFFEEEWESLRKMFSNEDSDLMLHLHGSDLFSNQVENGLSLEITSNFLANTEENMAAGFDDTVFFSSDHTIDTTNFNYVSQESSNGSTEIDKVLFPNQENVVNFPDHVINDTFDDQIQSTRFCMMDCKNDHHNLLTVPGFPDDHVGSGHMGNAECQPAGIGDSVKENAVQEEV</sequence>
<evidence type="ECO:0000313" key="2">
    <source>
        <dbReference type="EMBL" id="KAL2505809.1"/>
    </source>
</evidence>
<name>A0ABD1SZC0_9LAMI</name>
<comment type="caution">
    <text evidence="2">The sequence shown here is derived from an EMBL/GenBank/DDBJ whole genome shotgun (WGS) entry which is preliminary data.</text>
</comment>
<dbReference type="EMBL" id="JBFOLK010000006">
    <property type="protein sequence ID" value="KAL2505809.1"/>
    <property type="molecule type" value="Genomic_DNA"/>
</dbReference>
<dbReference type="AlphaFoldDB" id="A0ABD1SZC0"/>
<evidence type="ECO:0000313" key="3">
    <source>
        <dbReference type="Proteomes" id="UP001604336"/>
    </source>
</evidence>
<protein>
    <submittedName>
        <fullName evidence="2">Transcription factor bHLH</fullName>
    </submittedName>
</protein>
<organism evidence="2 3">
    <name type="scientific">Abeliophyllum distichum</name>
    <dbReference type="NCBI Taxonomy" id="126358"/>
    <lineage>
        <taxon>Eukaryota</taxon>
        <taxon>Viridiplantae</taxon>
        <taxon>Streptophyta</taxon>
        <taxon>Embryophyta</taxon>
        <taxon>Tracheophyta</taxon>
        <taxon>Spermatophyta</taxon>
        <taxon>Magnoliopsida</taxon>
        <taxon>eudicotyledons</taxon>
        <taxon>Gunneridae</taxon>
        <taxon>Pentapetalae</taxon>
        <taxon>asterids</taxon>
        <taxon>lamiids</taxon>
        <taxon>Lamiales</taxon>
        <taxon>Oleaceae</taxon>
        <taxon>Forsythieae</taxon>
        <taxon>Abeliophyllum</taxon>
    </lineage>
</organism>
<keyword evidence="3" id="KW-1185">Reference proteome</keyword>
<dbReference type="Proteomes" id="UP001604336">
    <property type="component" value="Unassembled WGS sequence"/>
</dbReference>
<gene>
    <name evidence="2" type="ORF">Adt_21430</name>
</gene>
<reference evidence="3" key="1">
    <citation type="submission" date="2024-07" db="EMBL/GenBank/DDBJ databases">
        <title>Two chromosome-level genome assemblies of Korean endemic species Abeliophyllum distichum and Forsythia ovata (Oleaceae).</title>
        <authorList>
            <person name="Jang H."/>
        </authorList>
    </citation>
    <scope>NUCLEOTIDE SEQUENCE [LARGE SCALE GENOMIC DNA]</scope>
</reference>
<accession>A0ABD1SZC0</accession>
<evidence type="ECO:0000256" key="1">
    <source>
        <dbReference type="SAM" id="MobiDB-lite"/>
    </source>
</evidence>